<dbReference type="SUPFAM" id="SSF56219">
    <property type="entry name" value="DNase I-like"/>
    <property type="match status" value="1"/>
</dbReference>
<dbReference type="Proteomes" id="UP001274896">
    <property type="component" value="Unassembled WGS sequence"/>
</dbReference>
<sequence length="441" mass="48747">MASVSCHIFVCHTLNFQSAHQQPSAVDFNMRTVTSPGLASLGPHPGARPGVGAHRRQPGGRVFACGTRPSTARWKDVGPPSRRPTTHRKEHKGPVQCVLGNSHGQGPRRPKPWTKNLAFGTWNVTSMGGKEPELVREVERYRLEIVGLASTHSLGSGTQLLERGWTLFYSGVPHGISLLFLVYGLNGSVEYPTFLETLRGVLEGAPTGDSIVLLGDFNTHVVNDSDTWRGIIGRNGPPDLNSSGVLLLDFCVSHSLSIMNTMFKHKSAHQYTWYQDTLGQRSMIDLVVLSSDLRLHVLDTRVVQQLLDGKAPGVDEIRPEYLKSLDVVGPLDWVTGVVVPLFKKGDRRVCSNYRGITLLSLPWKVYSKVLERRVRPLVEPQIQEEQCGFRPSHGTLDRLYTLHRVLKGLLEFAQKVHVFCGLGEGIRPYPSWHSVGGALGI</sequence>
<dbReference type="InterPro" id="IPR036691">
    <property type="entry name" value="Endo/exonu/phosph_ase_sf"/>
</dbReference>
<dbReference type="Pfam" id="PF14529">
    <property type="entry name" value="Exo_endo_phos_2"/>
    <property type="match status" value="1"/>
</dbReference>
<protein>
    <recommendedName>
        <fullName evidence="2">Endonuclease/exonuclease/phosphatase domain-containing protein</fullName>
    </recommendedName>
</protein>
<accession>A0AAE0Q5J6</accession>
<dbReference type="AlphaFoldDB" id="A0AAE0Q5J6"/>
<dbReference type="InterPro" id="IPR005135">
    <property type="entry name" value="Endo/exonuclease/phosphatase"/>
</dbReference>
<dbReference type="PANTHER" id="PTHR47027:SF30">
    <property type="entry name" value="THAP-TYPE DOMAIN-CONTAINING PROTEIN"/>
    <property type="match status" value="1"/>
</dbReference>
<dbReference type="GO" id="GO:0003824">
    <property type="term" value="F:catalytic activity"/>
    <property type="evidence" value="ECO:0007669"/>
    <property type="project" value="InterPro"/>
</dbReference>
<feature type="region of interest" description="Disordered" evidence="1">
    <location>
        <begin position="66"/>
        <end position="113"/>
    </location>
</feature>
<feature type="domain" description="Endonuclease/exonuclease/phosphatase" evidence="2">
    <location>
        <begin position="181"/>
        <end position="299"/>
    </location>
</feature>
<dbReference type="Gene3D" id="3.60.10.10">
    <property type="entry name" value="Endonuclease/exonuclease/phosphatase"/>
    <property type="match status" value="1"/>
</dbReference>
<evidence type="ECO:0000256" key="1">
    <source>
        <dbReference type="SAM" id="MobiDB-lite"/>
    </source>
</evidence>
<comment type="caution">
    <text evidence="3">The sequence shown here is derived from an EMBL/GenBank/DDBJ whole genome shotgun (WGS) entry which is preliminary data.</text>
</comment>
<gene>
    <name evidence="3" type="ORF">QTP70_005085</name>
</gene>
<evidence type="ECO:0000313" key="3">
    <source>
        <dbReference type="EMBL" id="KAK3514153.1"/>
    </source>
</evidence>
<dbReference type="EMBL" id="JAUCMX010000021">
    <property type="protein sequence ID" value="KAK3514153.1"/>
    <property type="molecule type" value="Genomic_DNA"/>
</dbReference>
<organism evidence="3 4">
    <name type="scientific">Hemibagrus guttatus</name>
    <dbReference type="NCBI Taxonomy" id="175788"/>
    <lineage>
        <taxon>Eukaryota</taxon>
        <taxon>Metazoa</taxon>
        <taxon>Chordata</taxon>
        <taxon>Craniata</taxon>
        <taxon>Vertebrata</taxon>
        <taxon>Euteleostomi</taxon>
        <taxon>Actinopterygii</taxon>
        <taxon>Neopterygii</taxon>
        <taxon>Teleostei</taxon>
        <taxon>Ostariophysi</taxon>
        <taxon>Siluriformes</taxon>
        <taxon>Bagridae</taxon>
        <taxon>Hemibagrus</taxon>
    </lineage>
</organism>
<name>A0AAE0Q5J6_9TELE</name>
<keyword evidence="4" id="KW-1185">Reference proteome</keyword>
<evidence type="ECO:0000313" key="4">
    <source>
        <dbReference type="Proteomes" id="UP001274896"/>
    </source>
</evidence>
<proteinExistence type="predicted"/>
<reference evidence="3" key="1">
    <citation type="submission" date="2023-06" db="EMBL/GenBank/DDBJ databases">
        <title>Male Hemibagrus guttatus genome.</title>
        <authorList>
            <person name="Bian C."/>
        </authorList>
    </citation>
    <scope>NUCLEOTIDE SEQUENCE</scope>
    <source>
        <strain evidence="3">Male_cb2023</strain>
        <tissue evidence="3">Muscle</tissue>
    </source>
</reference>
<dbReference type="PANTHER" id="PTHR47027">
    <property type="entry name" value="REVERSE TRANSCRIPTASE DOMAIN-CONTAINING PROTEIN"/>
    <property type="match status" value="1"/>
</dbReference>
<evidence type="ECO:0000259" key="2">
    <source>
        <dbReference type="Pfam" id="PF14529"/>
    </source>
</evidence>